<evidence type="ECO:0000313" key="3">
    <source>
        <dbReference type="EMBL" id="MEU8136554.1"/>
    </source>
</evidence>
<keyword evidence="2" id="KW-1133">Transmembrane helix</keyword>
<keyword evidence="2" id="KW-0812">Transmembrane</keyword>
<feature type="transmembrane region" description="Helical" evidence="2">
    <location>
        <begin position="31"/>
        <end position="49"/>
    </location>
</feature>
<dbReference type="RefSeq" id="WP_358357177.1">
    <property type="nucleotide sequence ID" value="NZ_JBEZFP010000066.1"/>
</dbReference>
<protein>
    <recommendedName>
        <fullName evidence="5">SH3 domain-containing protein</fullName>
    </recommendedName>
</protein>
<keyword evidence="4" id="KW-1185">Reference proteome</keyword>
<dbReference type="EMBL" id="JBEZFP010000066">
    <property type="protein sequence ID" value="MEU8136554.1"/>
    <property type="molecule type" value="Genomic_DNA"/>
</dbReference>
<evidence type="ECO:0008006" key="5">
    <source>
        <dbReference type="Google" id="ProtNLM"/>
    </source>
</evidence>
<evidence type="ECO:0000313" key="4">
    <source>
        <dbReference type="Proteomes" id="UP001551482"/>
    </source>
</evidence>
<feature type="compositionally biased region" description="Basic and acidic residues" evidence="1">
    <location>
        <begin position="54"/>
        <end position="69"/>
    </location>
</feature>
<sequence length="178" mass="18441">MLGGGIRERLRLRREVAAADGTVSTRRRPGVLTPVLLIVFFLVVVLMVVKMGGGEDNRTTSTGDSREADADPTATEEATTTISPTAPAGSVPGTVRSRLALAVYKQASAKGKPVLSADHGTSVMVVCHTAGQTQYTNGKADPTWARIIVSGKVGYAHVGQLDTGGVIITQVPNCSAVG</sequence>
<accession>A0ABV3DMZ8</accession>
<evidence type="ECO:0000256" key="1">
    <source>
        <dbReference type="SAM" id="MobiDB-lite"/>
    </source>
</evidence>
<keyword evidence="2" id="KW-0472">Membrane</keyword>
<evidence type="ECO:0000256" key="2">
    <source>
        <dbReference type="SAM" id="Phobius"/>
    </source>
</evidence>
<dbReference type="Proteomes" id="UP001551482">
    <property type="component" value="Unassembled WGS sequence"/>
</dbReference>
<organism evidence="3 4">
    <name type="scientific">Streptodolium elevatio</name>
    <dbReference type="NCBI Taxonomy" id="3157996"/>
    <lineage>
        <taxon>Bacteria</taxon>
        <taxon>Bacillati</taxon>
        <taxon>Actinomycetota</taxon>
        <taxon>Actinomycetes</taxon>
        <taxon>Kitasatosporales</taxon>
        <taxon>Streptomycetaceae</taxon>
        <taxon>Streptodolium</taxon>
    </lineage>
</organism>
<name>A0ABV3DMZ8_9ACTN</name>
<gene>
    <name evidence="3" type="ORF">AB0C36_23965</name>
</gene>
<feature type="region of interest" description="Disordered" evidence="1">
    <location>
        <begin position="54"/>
        <end position="91"/>
    </location>
</feature>
<feature type="compositionally biased region" description="Low complexity" evidence="1">
    <location>
        <begin position="71"/>
        <end position="88"/>
    </location>
</feature>
<comment type="caution">
    <text evidence="3">The sequence shown here is derived from an EMBL/GenBank/DDBJ whole genome shotgun (WGS) entry which is preliminary data.</text>
</comment>
<reference evidence="3 4" key="1">
    <citation type="submission" date="2024-06" db="EMBL/GenBank/DDBJ databases">
        <title>The Natural Products Discovery Center: Release of the First 8490 Sequenced Strains for Exploring Actinobacteria Biosynthetic Diversity.</title>
        <authorList>
            <person name="Kalkreuter E."/>
            <person name="Kautsar S.A."/>
            <person name="Yang D."/>
            <person name="Bader C.D."/>
            <person name="Teijaro C.N."/>
            <person name="Fluegel L."/>
            <person name="Davis C.M."/>
            <person name="Simpson J.R."/>
            <person name="Lauterbach L."/>
            <person name="Steele A.D."/>
            <person name="Gui C."/>
            <person name="Meng S."/>
            <person name="Li G."/>
            <person name="Viehrig K."/>
            <person name="Ye F."/>
            <person name="Su P."/>
            <person name="Kiefer A.F."/>
            <person name="Nichols A."/>
            <person name="Cepeda A.J."/>
            <person name="Yan W."/>
            <person name="Fan B."/>
            <person name="Jiang Y."/>
            <person name="Adhikari A."/>
            <person name="Zheng C.-J."/>
            <person name="Schuster L."/>
            <person name="Cowan T.M."/>
            <person name="Smanski M.J."/>
            <person name="Chevrette M.G."/>
            <person name="De Carvalho L.P.S."/>
            <person name="Shen B."/>
        </authorList>
    </citation>
    <scope>NUCLEOTIDE SEQUENCE [LARGE SCALE GENOMIC DNA]</scope>
    <source>
        <strain evidence="3 4">NPDC048946</strain>
    </source>
</reference>
<proteinExistence type="predicted"/>